<accession>A0A366E3F4</accession>
<dbReference type="EMBL" id="QNRE01000001">
    <property type="protein sequence ID" value="RBO96645.1"/>
    <property type="molecule type" value="Genomic_DNA"/>
</dbReference>
<dbReference type="OrthoDB" id="4743826at2"/>
<gene>
    <name evidence="1" type="ORF">DFR74_101661</name>
</gene>
<reference evidence="1 2" key="1">
    <citation type="submission" date="2018-06" db="EMBL/GenBank/DDBJ databases">
        <title>Genomic Encyclopedia of Type Strains, Phase IV (KMG-IV): sequencing the most valuable type-strain genomes for metagenomic binning, comparative biology and taxonomic classification.</title>
        <authorList>
            <person name="Goeker M."/>
        </authorList>
    </citation>
    <scope>NUCLEOTIDE SEQUENCE [LARGE SCALE GENOMIC DNA]</scope>
    <source>
        <strain evidence="1 2">DSM 44599</strain>
    </source>
</reference>
<dbReference type="AlphaFoldDB" id="A0A366E3F4"/>
<name>A0A366E3F4_9NOCA</name>
<proteinExistence type="predicted"/>
<dbReference type="Gene3D" id="3.40.50.1820">
    <property type="entry name" value="alpha/beta hydrolase"/>
    <property type="match status" value="1"/>
</dbReference>
<evidence type="ECO:0000313" key="1">
    <source>
        <dbReference type="EMBL" id="RBO96645.1"/>
    </source>
</evidence>
<dbReference type="InterPro" id="IPR029058">
    <property type="entry name" value="AB_hydrolase_fold"/>
</dbReference>
<dbReference type="SUPFAM" id="SSF53474">
    <property type="entry name" value="alpha/beta-Hydrolases"/>
    <property type="match status" value="1"/>
</dbReference>
<dbReference type="Proteomes" id="UP000252586">
    <property type="component" value="Unassembled WGS sequence"/>
</dbReference>
<protein>
    <recommendedName>
        <fullName evidence="3">Alpha/beta hydrolase family protein</fullName>
    </recommendedName>
</protein>
<dbReference type="STRING" id="1210090.GCA_001613185_05531"/>
<evidence type="ECO:0000313" key="2">
    <source>
        <dbReference type="Proteomes" id="UP000252586"/>
    </source>
</evidence>
<comment type="caution">
    <text evidence="1">The sequence shown here is derived from an EMBL/GenBank/DDBJ whole genome shotgun (WGS) entry which is preliminary data.</text>
</comment>
<sequence>METRRITVGDRTWTVRVDGPASRHTVLLLPDVGDPADVYDRLAARLHTSDLRTLAVEAVDDLDPAAVHTLLDELGVPYAHVAGRGAGAALAWRTCAGPFGRFISLVVADHGHPAAPDGAGHVADADCRPLELPVTMLVTKRLPRSVADASGRFVYGEFRVVQVDVDNVAAEADQELATEIVLRTGLW</sequence>
<organism evidence="1 2">
    <name type="scientific">Nocardia puris</name>
    <dbReference type="NCBI Taxonomy" id="208602"/>
    <lineage>
        <taxon>Bacteria</taxon>
        <taxon>Bacillati</taxon>
        <taxon>Actinomycetota</taxon>
        <taxon>Actinomycetes</taxon>
        <taxon>Mycobacteriales</taxon>
        <taxon>Nocardiaceae</taxon>
        <taxon>Nocardia</taxon>
    </lineage>
</organism>
<evidence type="ECO:0008006" key="3">
    <source>
        <dbReference type="Google" id="ProtNLM"/>
    </source>
</evidence>
<keyword evidence="2" id="KW-1185">Reference proteome</keyword>
<dbReference type="RefSeq" id="WP_067512739.1">
    <property type="nucleotide sequence ID" value="NZ_CP107943.1"/>
</dbReference>